<proteinExistence type="predicted"/>
<dbReference type="RefSeq" id="WP_005988147.1">
    <property type="nucleotide sequence ID" value="NZ_CP018470.1"/>
</dbReference>
<protein>
    <submittedName>
        <fullName evidence="1">Uncharacterized protein</fullName>
    </submittedName>
</protein>
<evidence type="ECO:0000313" key="1">
    <source>
        <dbReference type="EMBL" id="KHM97365.1"/>
    </source>
</evidence>
<dbReference type="GeneID" id="46981616"/>
<accession>A0AAJ0J0U5</accession>
<evidence type="ECO:0000313" key="3">
    <source>
        <dbReference type="Proteomes" id="UP000030969"/>
    </source>
</evidence>
<keyword evidence="4" id="KW-1185">Reference proteome</keyword>
<evidence type="ECO:0000313" key="4">
    <source>
        <dbReference type="Proteomes" id="UP001430544"/>
    </source>
</evidence>
<dbReference type="Proteomes" id="UP001430544">
    <property type="component" value="Unassembled WGS sequence"/>
</dbReference>
<gene>
    <name evidence="2" type="ORF">LN473_20635</name>
    <name evidence="1" type="ORF">OR61_04025</name>
</gene>
<name>A0AAJ0J0U5_9XANT</name>
<reference evidence="2" key="2">
    <citation type="submission" date="2021-11" db="EMBL/GenBank/DDBJ databases">
        <title>Genome resources and taxonomic validation of 89 Xanthomonas strains.</title>
        <authorList>
            <person name="Tambong J.T."/>
        </authorList>
    </citation>
    <scope>NUCLEOTIDE SEQUENCE</scope>
    <source>
        <strain evidence="2">Bv 5-4A</strain>
    </source>
</reference>
<reference evidence="1 3" key="1">
    <citation type="submission" date="2014-11" db="EMBL/GenBank/DDBJ databases">
        <title>Draft Genome Sequences of Xanthomonas vesicatoria Strains from the Balkan Peninsula.</title>
        <authorList>
            <person name="Vancheva T."/>
            <person name="Lefeuvre P."/>
            <person name="Bogatzevska N."/>
            <person name="Moncheva P."/>
            <person name="Koebnik R."/>
        </authorList>
    </citation>
    <scope>NUCLEOTIDE SEQUENCE [LARGE SCALE GENOMIC DNA]</scope>
    <source>
        <strain evidence="1 3">53M</strain>
    </source>
</reference>
<comment type="caution">
    <text evidence="1">The sequence shown here is derived from an EMBL/GenBank/DDBJ whole genome shotgun (WGS) entry which is preliminary data.</text>
</comment>
<sequence>MSREADPRRIVLHSLHDEWPGLATLVADWIAEGVTCVGVVGVDAGRIENLIDDLRVGDGSAPCHAHRAHGPDESLEDAVFLAELLSDEFADPVRVIAF</sequence>
<dbReference type="EMBL" id="JAJIUN010000093">
    <property type="protein sequence ID" value="MCC8624338.1"/>
    <property type="molecule type" value="Genomic_DNA"/>
</dbReference>
<organism evidence="1 3">
    <name type="scientific">Xanthomonas vesicatoria</name>
    <dbReference type="NCBI Taxonomy" id="56460"/>
    <lineage>
        <taxon>Bacteria</taxon>
        <taxon>Pseudomonadati</taxon>
        <taxon>Pseudomonadota</taxon>
        <taxon>Gammaproteobacteria</taxon>
        <taxon>Lysobacterales</taxon>
        <taxon>Lysobacteraceae</taxon>
        <taxon>Xanthomonas</taxon>
    </lineage>
</organism>
<evidence type="ECO:0000313" key="2">
    <source>
        <dbReference type="EMBL" id="MCC8624338.1"/>
    </source>
</evidence>
<dbReference type="EMBL" id="JSYJ01000014">
    <property type="protein sequence ID" value="KHM97365.1"/>
    <property type="molecule type" value="Genomic_DNA"/>
</dbReference>
<dbReference type="Proteomes" id="UP000030969">
    <property type="component" value="Unassembled WGS sequence"/>
</dbReference>
<dbReference type="AlphaFoldDB" id="A0AAJ0J0U5"/>